<comment type="caution">
    <text evidence="1">The sequence shown here is derived from an EMBL/GenBank/DDBJ whole genome shotgun (WGS) entry which is preliminary data.</text>
</comment>
<reference evidence="2" key="1">
    <citation type="submission" date="2016-06" db="EMBL/GenBank/DDBJ databases">
        <title>Parallel loss of symbiosis genes in relatives of nitrogen-fixing non-legume Parasponia.</title>
        <authorList>
            <person name="Van Velzen R."/>
            <person name="Holmer R."/>
            <person name="Bu F."/>
            <person name="Rutten L."/>
            <person name="Van Zeijl A."/>
            <person name="Liu W."/>
            <person name="Santuari L."/>
            <person name="Cao Q."/>
            <person name="Sharma T."/>
            <person name="Shen D."/>
            <person name="Roswanjaya Y."/>
            <person name="Wardhani T."/>
            <person name="Kalhor M.S."/>
            <person name="Jansen J."/>
            <person name="Van den Hoogen J."/>
            <person name="Gungor B."/>
            <person name="Hartog M."/>
            <person name="Hontelez J."/>
            <person name="Verver J."/>
            <person name="Yang W.-C."/>
            <person name="Schijlen E."/>
            <person name="Repin R."/>
            <person name="Schilthuizen M."/>
            <person name="Schranz E."/>
            <person name="Heidstra R."/>
            <person name="Miyata K."/>
            <person name="Fedorova E."/>
            <person name="Kohlen W."/>
            <person name="Bisseling T."/>
            <person name="Smit S."/>
            <person name="Geurts R."/>
        </authorList>
    </citation>
    <scope>NUCLEOTIDE SEQUENCE [LARGE SCALE GENOMIC DNA]</scope>
    <source>
        <strain evidence="2">cv. WU1-14</strain>
    </source>
</reference>
<proteinExistence type="predicted"/>
<evidence type="ECO:0000313" key="2">
    <source>
        <dbReference type="Proteomes" id="UP000237105"/>
    </source>
</evidence>
<protein>
    <submittedName>
        <fullName evidence="1">Uncharacterized protein</fullName>
    </submittedName>
</protein>
<gene>
    <name evidence="1" type="ORF">PanWU01x14_263150</name>
</gene>
<dbReference type="Proteomes" id="UP000237105">
    <property type="component" value="Unassembled WGS sequence"/>
</dbReference>
<accession>A0A2P5B7R5</accession>
<dbReference type="EMBL" id="JXTB01000342">
    <property type="protein sequence ID" value="PON44834.1"/>
    <property type="molecule type" value="Genomic_DNA"/>
</dbReference>
<name>A0A2P5B7R5_PARAD</name>
<organism evidence="1 2">
    <name type="scientific">Parasponia andersonii</name>
    <name type="common">Sponia andersonii</name>
    <dbReference type="NCBI Taxonomy" id="3476"/>
    <lineage>
        <taxon>Eukaryota</taxon>
        <taxon>Viridiplantae</taxon>
        <taxon>Streptophyta</taxon>
        <taxon>Embryophyta</taxon>
        <taxon>Tracheophyta</taxon>
        <taxon>Spermatophyta</taxon>
        <taxon>Magnoliopsida</taxon>
        <taxon>eudicotyledons</taxon>
        <taxon>Gunneridae</taxon>
        <taxon>Pentapetalae</taxon>
        <taxon>rosids</taxon>
        <taxon>fabids</taxon>
        <taxon>Rosales</taxon>
        <taxon>Cannabaceae</taxon>
        <taxon>Parasponia</taxon>
    </lineage>
</organism>
<sequence>MATSFLSHFLPKTLTLASFISHSFSTSPSVSIAQSRLPISLLHCFRPLAGAVTVYRSVYPASAVLLGQHGVVLSQGS</sequence>
<evidence type="ECO:0000313" key="1">
    <source>
        <dbReference type="EMBL" id="PON44834.1"/>
    </source>
</evidence>
<keyword evidence="2" id="KW-1185">Reference proteome</keyword>
<dbReference type="AlphaFoldDB" id="A0A2P5B7R5"/>